<dbReference type="AlphaFoldDB" id="A0A0A9H9A1"/>
<protein>
    <submittedName>
        <fullName evidence="1">Uncharacterized protein</fullName>
    </submittedName>
</protein>
<reference evidence="1" key="2">
    <citation type="journal article" date="2015" name="Data Brief">
        <title>Shoot transcriptome of the giant reed, Arundo donax.</title>
        <authorList>
            <person name="Barrero R.A."/>
            <person name="Guerrero F.D."/>
            <person name="Moolhuijzen P."/>
            <person name="Goolsby J.A."/>
            <person name="Tidwell J."/>
            <person name="Bellgard S.E."/>
            <person name="Bellgard M.I."/>
        </authorList>
    </citation>
    <scope>NUCLEOTIDE SEQUENCE</scope>
    <source>
        <tissue evidence="1">Shoot tissue taken approximately 20 cm above the soil surface</tissue>
    </source>
</reference>
<dbReference type="EMBL" id="GBRH01166475">
    <property type="protein sequence ID" value="JAE31421.1"/>
    <property type="molecule type" value="Transcribed_RNA"/>
</dbReference>
<organism evidence="1">
    <name type="scientific">Arundo donax</name>
    <name type="common">Giant reed</name>
    <name type="synonym">Donax arundinaceus</name>
    <dbReference type="NCBI Taxonomy" id="35708"/>
    <lineage>
        <taxon>Eukaryota</taxon>
        <taxon>Viridiplantae</taxon>
        <taxon>Streptophyta</taxon>
        <taxon>Embryophyta</taxon>
        <taxon>Tracheophyta</taxon>
        <taxon>Spermatophyta</taxon>
        <taxon>Magnoliopsida</taxon>
        <taxon>Liliopsida</taxon>
        <taxon>Poales</taxon>
        <taxon>Poaceae</taxon>
        <taxon>PACMAD clade</taxon>
        <taxon>Arundinoideae</taxon>
        <taxon>Arundineae</taxon>
        <taxon>Arundo</taxon>
    </lineage>
</organism>
<proteinExistence type="predicted"/>
<accession>A0A0A9H9A1</accession>
<name>A0A0A9H9A1_ARUDO</name>
<sequence length="21" mass="2037">MLLPSAAVPAASLPLSTLVVS</sequence>
<reference evidence="1" key="1">
    <citation type="submission" date="2014-09" db="EMBL/GenBank/DDBJ databases">
        <authorList>
            <person name="Magalhaes I.L.F."/>
            <person name="Oliveira U."/>
            <person name="Santos F.R."/>
            <person name="Vidigal T.H.D.A."/>
            <person name="Brescovit A.D."/>
            <person name="Santos A.J."/>
        </authorList>
    </citation>
    <scope>NUCLEOTIDE SEQUENCE</scope>
    <source>
        <tissue evidence="1">Shoot tissue taken approximately 20 cm above the soil surface</tissue>
    </source>
</reference>
<evidence type="ECO:0000313" key="1">
    <source>
        <dbReference type="EMBL" id="JAE31421.1"/>
    </source>
</evidence>